<dbReference type="AlphaFoldDB" id="A0AAN8SUI2"/>
<evidence type="ECO:0000313" key="2">
    <source>
        <dbReference type="EMBL" id="KAK6774840.1"/>
    </source>
</evidence>
<accession>A0AAN8SUI2</accession>
<proteinExistence type="predicted"/>
<organism evidence="2 3">
    <name type="scientific">Solanum bulbocastanum</name>
    <name type="common">Wild potato</name>
    <dbReference type="NCBI Taxonomy" id="147425"/>
    <lineage>
        <taxon>Eukaryota</taxon>
        <taxon>Viridiplantae</taxon>
        <taxon>Streptophyta</taxon>
        <taxon>Embryophyta</taxon>
        <taxon>Tracheophyta</taxon>
        <taxon>Spermatophyta</taxon>
        <taxon>Magnoliopsida</taxon>
        <taxon>eudicotyledons</taxon>
        <taxon>Gunneridae</taxon>
        <taxon>Pentapetalae</taxon>
        <taxon>asterids</taxon>
        <taxon>lamiids</taxon>
        <taxon>Solanales</taxon>
        <taxon>Solanaceae</taxon>
        <taxon>Solanoideae</taxon>
        <taxon>Solaneae</taxon>
        <taxon>Solanum</taxon>
    </lineage>
</organism>
<dbReference type="EMBL" id="JBANQN010000040">
    <property type="protein sequence ID" value="KAK6772563.1"/>
    <property type="molecule type" value="Genomic_DNA"/>
</dbReference>
<reference evidence="2 3" key="1">
    <citation type="submission" date="2024-02" db="EMBL/GenBank/DDBJ databases">
        <title>de novo genome assembly of Solanum bulbocastanum strain 11H21.</title>
        <authorList>
            <person name="Hosaka A.J."/>
        </authorList>
    </citation>
    <scope>NUCLEOTIDE SEQUENCE [LARGE SCALE GENOMIC DNA]</scope>
    <source>
        <tissue evidence="2">Young leaves</tissue>
    </source>
</reference>
<dbReference type="EMBL" id="JBANQN010000012">
    <property type="protein sequence ID" value="KAK6774840.1"/>
    <property type="molecule type" value="Genomic_DNA"/>
</dbReference>
<dbReference type="Proteomes" id="UP001371456">
    <property type="component" value="Unassembled WGS sequence"/>
</dbReference>
<evidence type="ECO:0000313" key="3">
    <source>
        <dbReference type="Proteomes" id="UP001371456"/>
    </source>
</evidence>
<gene>
    <name evidence="2" type="ORF">RDI58_030080</name>
    <name evidence="1" type="ORF">RDI58_030181</name>
</gene>
<keyword evidence="3" id="KW-1185">Reference proteome</keyword>
<evidence type="ECO:0000313" key="1">
    <source>
        <dbReference type="EMBL" id="KAK6772563.1"/>
    </source>
</evidence>
<comment type="caution">
    <text evidence="2">The sequence shown here is derived from an EMBL/GenBank/DDBJ whole genome shotgun (WGS) entry which is preliminary data.</text>
</comment>
<sequence length="109" mass="12604">MFASKSLFLNEKRRKEIVLSRLYVDQGYLSNRKRSPAAVEVCISKTDDLFLIFIYSELLLRGRIFPFLEAVRGVVPFHFELRELGLVGPYTRINGIHSMRRQIGVEIGT</sequence>
<protein>
    <submittedName>
        <fullName evidence="2">Uncharacterized protein</fullName>
    </submittedName>
</protein>
<name>A0AAN8SUI2_SOLBU</name>